<gene>
    <name evidence="2" type="ORF">AURANDRAFT_66409</name>
</gene>
<evidence type="ECO:0000256" key="1">
    <source>
        <dbReference type="SAM" id="MobiDB-lite"/>
    </source>
</evidence>
<evidence type="ECO:0000313" key="3">
    <source>
        <dbReference type="Proteomes" id="UP000002729"/>
    </source>
</evidence>
<protein>
    <submittedName>
        <fullName evidence="2">Uncharacterized protein</fullName>
    </submittedName>
</protein>
<dbReference type="KEGG" id="aaf:AURANDRAFT_66409"/>
<dbReference type="AlphaFoldDB" id="F0YHF2"/>
<feature type="region of interest" description="Disordered" evidence="1">
    <location>
        <begin position="195"/>
        <end position="215"/>
    </location>
</feature>
<dbReference type="GeneID" id="20225785"/>
<organism evidence="3">
    <name type="scientific">Aureococcus anophagefferens</name>
    <name type="common">Harmful bloom alga</name>
    <dbReference type="NCBI Taxonomy" id="44056"/>
    <lineage>
        <taxon>Eukaryota</taxon>
        <taxon>Sar</taxon>
        <taxon>Stramenopiles</taxon>
        <taxon>Ochrophyta</taxon>
        <taxon>Pelagophyceae</taxon>
        <taxon>Pelagomonadales</taxon>
        <taxon>Pelagomonadaceae</taxon>
        <taxon>Aureococcus</taxon>
    </lineage>
</organism>
<dbReference type="InParanoid" id="F0YHF2"/>
<sequence length="641" mass="71952">MPLVKNARSQDQTCRGEVTLPTVRAAKAFWQDVRESVHIFAQSALGSGALDAVTLAANLDAAWARSLSEQSRLGQFICCCESDKKLARHFDACKKRVKRALDPANSVSIEWNENTTAGIGLAILRCQTVARLCPSDLRGSVLTDLTYRWERAKNGEYHQLLAAKNSFHDANMALYLKAYTFSAICIEDEPNKDSAIVGQDNSRGRRDSSPVDSPYKSVARDIDATAARSITQHTRDGVMRLPSFLLPPAAMCCSGLVDTDFISAKYKCTGRLRKYSNYKQHWIHIPRALLLLEEDLRLLFNCEFDPCITLGTASNQNASTPNLALQQGPQPLRIKEVYPQPDSRTRIWSSTAGNSRAIISREKASLDLTVKDCSKRVNTTIGKHGLMRRGWPLRFGSASLREMLFGWASTEAHDMHFCVGYAAVGKYRSLAAVDVGPTWEYAERHGYTPLVLEAEDMDSLQNRYCPELASELSIAETTIALKYCTVWYALEHENCDYVAWVDAGATILYENIQLHQIVQRGIDAIWFETGQVVPTTDTCHNHLDGLDSSQFILGNTAKDGWFQAFVHLKLAFSSMPTYFLERSDCKCDTTRDECTTRCLYKHHPDWLDKARCIRLGSVSVRDHMQFGDLNPDKLPWRHTAI</sequence>
<keyword evidence="3" id="KW-1185">Reference proteome</keyword>
<proteinExistence type="predicted"/>
<dbReference type="RefSeq" id="XP_009039869.1">
    <property type="nucleotide sequence ID" value="XM_009041621.1"/>
</dbReference>
<evidence type="ECO:0000313" key="2">
    <source>
        <dbReference type="EMBL" id="EGB05487.1"/>
    </source>
</evidence>
<dbReference type="Proteomes" id="UP000002729">
    <property type="component" value="Unassembled WGS sequence"/>
</dbReference>
<reference evidence="2 3" key="1">
    <citation type="journal article" date="2011" name="Proc. Natl. Acad. Sci. U.S.A.">
        <title>Niche of harmful alga Aureococcus anophagefferens revealed through ecogenomics.</title>
        <authorList>
            <person name="Gobler C.J."/>
            <person name="Berry D.L."/>
            <person name="Dyhrman S.T."/>
            <person name="Wilhelm S.W."/>
            <person name="Salamov A."/>
            <person name="Lobanov A.V."/>
            <person name="Zhang Y."/>
            <person name="Collier J.L."/>
            <person name="Wurch L.L."/>
            <person name="Kustka A.B."/>
            <person name="Dill B.D."/>
            <person name="Shah M."/>
            <person name="VerBerkmoes N.C."/>
            <person name="Kuo A."/>
            <person name="Terry A."/>
            <person name="Pangilinan J."/>
            <person name="Lindquist E.A."/>
            <person name="Lucas S."/>
            <person name="Paulsen I.T."/>
            <person name="Hattenrath-Lehmann T.K."/>
            <person name="Talmage S.C."/>
            <person name="Walker E.A."/>
            <person name="Koch F."/>
            <person name="Burson A.M."/>
            <person name="Marcoval M.A."/>
            <person name="Tang Y.Z."/>
            <person name="Lecleir G.R."/>
            <person name="Coyne K.J."/>
            <person name="Berg G.M."/>
            <person name="Bertrand E.M."/>
            <person name="Saito M.A."/>
            <person name="Gladyshev V.N."/>
            <person name="Grigoriev I.V."/>
        </authorList>
    </citation>
    <scope>NUCLEOTIDE SEQUENCE [LARGE SCALE GENOMIC DNA]</scope>
    <source>
        <strain evidence="3">CCMP 1984</strain>
    </source>
</reference>
<dbReference type="EMBL" id="GL833141">
    <property type="protein sequence ID" value="EGB05487.1"/>
    <property type="molecule type" value="Genomic_DNA"/>
</dbReference>
<accession>F0YHF2</accession>
<name>F0YHF2_AURAN</name>